<accession>A0A5C3QX77</accession>
<evidence type="ECO:0000256" key="3">
    <source>
        <dbReference type="ARBA" id="ARBA00022989"/>
    </source>
</evidence>
<keyword evidence="4 7" id="KW-0472">Membrane</keyword>
<proteinExistence type="inferred from homology"/>
<dbReference type="GO" id="GO:0034486">
    <property type="term" value="P:vacuolar transmembrane transport"/>
    <property type="evidence" value="ECO:0007669"/>
    <property type="project" value="UniProtKB-ARBA"/>
</dbReference>
<evidence type="ECO:0000256" key="2">
    <source>
        <dbReference type="ARBA" id="ARBA00022692"/>
    </source>
</evidence>
<feature type="transmembrane region" description="Helical" evidence="7">
    <location>
        <begin position="266"/>
        <end position="288"/>
    </location>
</feature>
<evidence type="ECO:0000256" key="5">
    <source>
        <dbReference type="ARBA" id="ARBA00038039"/>
    </source>
</evidence>
<feature type="transmembrane region" description="Helical" evidence="7">
    <location>
        <begin position="235"/>
        <end position="254"/>
    </location>
</feature>
<evidence type="ECO:0000256" key="4">
    <source>
        <dbReference type="ARBA" id="ARBA00023136"/>
    </source>
</evidence>
<evidence type="ECO:0000256" key="6">
    <source>
        <dbReference type="ARBA" id="ARBA00050768"/>
    </source>
</evidence>
<keyword evidence="2 7" id="KW-0812">Transmembrane</keyword>
<dbReference type="AlphaFoldDB" id="A0A5C3QX77"/>
<comment type="catalytic activity">
    <reaction evidence="6">
        <text>L-histidine(out) + L-arginine(in) = L-histidine(in) + L-arginine(out)</text>
        <dbReference type="Rhea" id="RHEA:71063"/>
        <dbReference type="ChEBI" id="CHEBI:32682"/>
        <dbReference type="ChEBI" id="CHEBI:57595"/>
    </reaction>
</comment>
<dbReference type="FunFam" id="1.20.1280.290:FF:000012">
    <property type="entry name" value="Vacuolar membrane PQ loop repeat protein"/>
    <property type="match status" value="1"/>
</dbReference>
<sequence>MAFIDSESLTSILGWVSIACWVVVYSPQIYENYSLKSGEGLSVAFVIVWLIGDLCNLVGAVLADLLSTVIILAVYYSLCDIILLCQMYYYRWLTHYQSSSEEENNKHAAVLSPTLTPSSIQNQSFSSERAPLLTDSTPTASSTAQEDANAAEDPRTMMIRYMIALFFVCATGVVAWYVSEMVNKDGSGGRQSRSTAPAWVIQTLGWASAVAYLGARLPQIQKNRKTQCEGLSPALFLFAIVGNVTYAASIVTASQDWDYLVKNGGWLAGSALTVFLDFIVLGQVFYYASRKASRSSTSLE</sequence>
<keyword evidence="9" id="KW-1185">Reference proteome</keyword>
<name>A0A5C3QX77_9AGAR</name>
<dbReference type="PANTHER" id="PTHR16201:SF44">
    <property type="entry name" value="SEVEN TRANSMEMBRANE PROTEIN 1"/>
    <property type="match status" value="1"/>
</dbReference>
<evidence type="ECO:0000313" key="8">
    <source>
        <dbReference type="EMBL" id="TFL05151.1"/>
    </source>
</evidence>
<feature type="transmembrane region" description="Helical" evidence="7">
    <location>
        <begin position="42"/>
        <end position="63"/>
    </location>
</feature>
<feature type="transmembrane region" description="Helical" evidence="7">
    <location>
        <begin position="12"/>
        <end position="30"/>
    </location>
</feature>
<comment type="subcellular location">
    <subcellularLocation>
        <location evidence="1">Membrane</location>
        <topology evidence="1">Multi-pass membrane protein</topology>
    </subcellularLocation>
</comment>
<dbReference type="EMBL" id="ML178817">
    <property type="protein sequence ID" value="TFL05151.1"/>
    <property type="molecule type" value="Genomic_DNA"/>
</dbReference>
<protein>
    <submittedName>
        <fullName evidence="8">PQ loop repeat-domain-containing protein</fullName>
    </submittedName>
</protein>
<feature type="transmembrane region" description="Helical" evidence="7">
    <location>
        <begin position="159"/>
        <end position="178"/>
    </location>
</feature>
<dbReference type="STRING" id="1884261.A0A5C3QX77"/>
<dbReference type="PANTHER" id="PTHR16201">
    <property type="entry name" value="SEVEN TRANSMEMBRANE PROTEIN 1-RELATED"/>
    <property type="match status" value="1"/>
</dbReference>
<dbReference type="SMART" id="SM00679">
    <property type="entry name" value="CTNS"/>
    <property type="match status" value="2"/>
</dbReference>
<dbReference type="FunFam" id="1.20.1280.290:FF:000009">
    <property type="entry name" value="PQ loop repeat family protein"/>
    <property type="match status" value="1"/>
</dbReference>
<organism evidence="8 9">
    <name type="scientific">Pterulicium gracile</name>
    <dbReference type="NCBI Taxonomy" id="1884261"/>
    <lineage>
        <taxon>Eukaryota</taxon>
        <taxon>Fungi</taxon>
        <taxon>Dikarya</taxon>
        <taxon>Basidiomycota</taxon>
        <taxon>Agaricomycotina</taxon>
        <taxon>Agaricomycetes</taxon>
        <taxon>Agaricomycetidae</taxon>
        <taxon>Agaricales</taxon>
        <taxon>Pleurotineae</taxon>
        <taxon>Pterulaceae</taxon>
        <taxon>Pterulicium</taxon>
    </lineage>
</organism>
<feature type="transmembrane region" description="Helical" evidence="7">
    <location>
        <begin position="69"/>
        <end position="90"/>
    </location>
</feature>
<dbReference type="Gene3D" id="1.20.1280.290">
    <property type="match status" value="2"/>
</dbReference>
<evidence type="ECO:0000313" key="9">
    <source>
        <dbReference type="Proteomes" id="UP000305067"/>
    </source>
</evidence>
<evidence type="ECO:0000256" key="1">
    <source>
        <dbReference type="ARBA" id="ARBA00004141"/>
    </source>
</evidence>
<keyword evidence="3 7" id="KW-1133">Transmembrane helix</keyword>
<dbReference type="Proteomes" id="UP000305067">
    <property type="component" value="Unassembled WGS sequence"/>
</dbReference>
<dbReference type="InterPro" id="IPR051415">
    <property type="entry name" value="LAAT-1"/>
</dbReference>
<comment type="similarity">
    <text evidence="5">Belongs to the laat-1 family.</text>
</comment>
<dbReference type="Pfam" id="PF04193">
    <property type="entry name" value="PQ-loop"/>
    <property type="match status" value="2"/>
</dbReference>
<dbReference type="GO" id="GO:0098852">
    <property type="term" value="C:lytic vacuole membrane"/>
    <property type="evidence" value="ECO:0007669"/>
    <property type="project" value="UniProtKB-ARBA"/>
</dbReference>
<dbReference type="GO" id="GO:0015174">
    <property type="term" value="F:basic amino acid transmembrane transporter activity"/>
    <property type="evidence" value="ECO:0007669"/>
    <property type="project" value="UniProtKB-ARBA"/>
</dbReference>
<dbReference type="OrthoDB" id="8048523at2759"/>
<reference evidence="8 9" key="1">
    <citation type="journal article" date="2019" name="Nat. Ecol. Evol.">
        <title>Megaphylogeny resolves global patterns of mushroom evolution.</title>
        <authorList>
            <person name="Varga T."/>
            <person name="Krizsan K."/>
            <person name="Foldi C."/>
            <person name="Dima B."/>
            <person name="Sanchez-Garcia M."/>
            <person name="Sanchez-Ramirez S."/>
            <person name="Szollosi G.J."/>
            <person name="Szarkandi J.G."/>
            <person name="Papp V."/>
            <person name="Albert L."/>
            <person name="Andreopoulos W."/>
            <person name="Angelini C."/>
            <person name="Antonin V."/>
            <person name="Barry K.W."/>
            <person name="Bougher N.L."/>
            <person name="Buchanan P."/>
            <person name="Buyck B."/>
            <person name="Bense V."/>
            <person name="Catcheside P."/>
            <person name="Chovatia M."/>
            <person name="Cooper J."/>
            <person name="Damon W."/>
            <person name="Desjardin D."/>
            <person name="Finy P."/>
            <person name="Geml J."/>
            <person name="Haridas S."/>
            <person name="Hughes K."/>
            <person name="Justo A."/>
            <person name="Karasinski D."/>
            <person name="Kautmanova I."/>
            <person name="Kiss B."/>
            <person name="Kocsube S."/>
            <person name="Kotiranta H."/>
            <person name="LaButti K.M."/>
            <person name="Lechner B.E."/>
            <person name="Liimatainen K."/>
            <person name="Lipzen A."/>
            <person name="Lukacs Z."/>
            <person name="Mihaltcheva S."/>
            <person name="Morgado L.N."/>
            <person name="Niskanen T."/>
            <person name="Noordeloos M.E."/>
            <person name="Ohm R.A."/>
            <person name="Ortiz-Santana B."/>
            <person name="Ovrebo C."/>
            <person name="Racz N."/>
            <person name="Riley R."/>
            <person name="Savchenko A."/>
            <person name="Shiryaev A."/>
            <person name="Soop K."/>
            <person name="Spirin V."/>
            <person name="Szebenyi C."/>
            <person name="Tomsovsky M."/>
            <person name="Tulloss R.E."/>
            <person name="Uehling J."/>
            <person name="Grigoriev I.V."/>
            <person name="Vagvolgyi C."/>
            <person name="Papp T."/>
            <person name="Martin F.M."/>
            <person name="Miettinen O."/>
            <person name="Hibbett D.S."/>
            <person name="Nagy L.G."/>
        </authorList>
    </citation>
    <scope>NUCLEOTIDE SEQUENCE [LARGE SCALE GENOMIC DNA]</scope>
    <source>
        <strain evidence="8 9">CBS 309.79</strain>
    </source>
</reference>
<gene>
    <name evidence="8" type="ORF">BDV98DRAFT_561559</name>
</gene>
<dbReference type="InterPro" id="IPR006603">
    <property type="entry name" value="PQ-loop_rpt"/>
</dbReference>
<evidence type="ECO:0000256" key="7">
    <source>
        <dbReference type="SAM" id="Phobius"/>
    </source>
</evidence>
<feature type="transmembrane region" description="Helical" evidence="7">
    <location>
        <begin position="198"/>
        <end position="215"/>
    </location>
</feature>